<evidence type="ECO:0000313" key="2">
    <source>
        <dbReference type="EMBL" id="PRX54715.1"/>
    </source>
</evidence>
<sequence length="517" mass="60010">MKIKYCRKRLGLSLFFGFSWIILAVVYHNTSVHGSSHLTILAFVIALLYFINFLHKVFIPYYVIKNGVFQKKYPSKLSLSIAHVDMVRETKNSIFLHGSLCTLEIVKYKLDKNSLDDLRNYLKTHLGNFDSPKNLKNNNSTTKIRNICLFFMAVSFGVSAQKKIKPIKNPVSWSYTIAPKTPLSQNISTYDILVDSNLSPMDWWDEISWNAKSKEGDLQERDRLFQEAISDTLDTWAKKYMEFNQSPYSRTNQNPDITITLKTLYYKIENLQSDIDFSDKESIICQIDATASLTVVTRYKDTLLSYPITFYVDEKEKSTSLPIGHFLQNPIFKMKYNLKKNPQKKLKLLGKKLVKYEADVLEFFYKKSGEILREHFLKQNKTVYSAIFGIKNKGHEALNDACYSAKTAINTLSAGSKKKKRNHQEIKPEIEICLNYWQDKLDRTSNPEIQKIIFANLSLGHLLMDNLEESKKYLSQIAEFENLPNRILLHEEFNYYLIGLAEAIETKERYGELAQIQ</sequence>
<feature type="transmembrane region" description="Helical" evidence="1">
    <location>
        <begin position="12"/>
        <end position="28"/>
    </location>
</feature>
<gene>
    <name evidence="2" type="ORF">CLV81_3119</name>
</gene>
<dbReference type="OrthoDB" id="1428436at2"/>
<name>A0A2T0MB70_9FLAO</name>
<dbReference type="AlphaFoldDB" id="A0A2T0MB70"/>
<keyword evidence="1" id="KW-0472">Membrane</keyword>
<reference evidence="2 3" key="1">
    <citation type="submission" date="2018-03" db="EMBL/GenBank/DDBJ databases">
        <title>Genomic Encyclopedia of Archaeal and Bacterial Type Strains, Phase II (KMG-II): from individual species to whole genera.</title>
        <authorList>
            <person name="Goeker M."/>
        </authorList>
    </citation>
    <scope>NUCLEOTIDE SEQUENCE [LARGE SCALE GENOMIC DNA]</scope>
    <source>
        <strain evidence="2 3">DSM 25027</strain>
    </source>
</reference>
<accession>A0A2T0MB70</accession>
<dbReference type="EMBL" id="PVYX01000002">
    <property type="protein sequence ID" value="PRX54715.1"/>
    <property type="molecule type" value="Genomic_DNA"/>
</dbReference>
<dbReference type="RefSeq" id="WP_146129909.1">
    <property type="nucleotide sequence ID" value="NZ_PVYX01000002.1"/>
</dbReference>
<protein>
    <submittedName>
        <fullName evidence="2">Uncharacterized protein</fullName>
    </submittedName>
</protein>
<comment type="caution">
    <text evidence="2">The sequence shown here is derived from an EMBL/GenBank/DDBJ whole genome shotgun (WGS) entry which is preliminary data.</text>
</comment>
<keyword evidence="1" id="KW-1133">Transmembrane helix</keyword>
<evidence type="ECO:0000313" key="3">
    <source>
        <dbReference type="Proteomes" id="UP000237640"/>
    </source>
</evidence>
<keyword evidence="1" id="KW-0812">Transmembrane</keyword>
<evidence type="ECO:0000256" key="1">
    <source>
        <dbReference type="SAM" id="Phobius"/>
    </source>
</evidence>
<proteinExistence type="predicted"/>
<feature type="transmembrane region" description="Helical" evidence="1">
    <location>
        <begin position="40"/>
        <end position="64"/>
    </location>
</feature>
<organism evidence="2 3">
    <name type="scientific">Flagellimonas meridianipacifica</name>
    <dbReference type="NCBI Taxonomy" id="1080225"/>
    <lineage>
        <taxon>Bacteria</taxon>
        <taxon>Pseudomonadati</taxon>
        <taxon>Bacteroidota</taxon>
        <taxon>Flavobacteriia</taxon>
        <taxon>Flavobacteriales</taxon>
        <taxon>Flavobacteriaceae</taxon>
        <taxon>Flagellimonas</taxon>
    </lineage>
</organism>
<keyword evidence="3" id="KW-1185">Reference proteome</keyword>
<dbReference type="Proteomes" id="UP000237640">
    <property type="component" value="Unassembled WGS sequence"/>
</dbReference>